<reference evidence="1" key="1">
    <citation type="submission" date="2021-11" db="EMBL/GenBank/DDBJ databases">
        <title>Fusarium solani-melongenae Genome sequencing and assembly.</title>
        <authorList>
            <person name="Xie S."/>
            <person name="Huang L."/>
            <person name="Zhang X."/>
        </authorList>
    </citation>
    <scope>NUCLEOTIDE SEQUENCE</scope>
    <source>
        <strain evidence="1">CRI 24-3</strain>
    </source>
</reference>
<keyword evidence="2" id="KW-1185">Reference proteome</keyword>
<evidence type="ECO:0000313" key="1">
    <source>
        <dbReference type="EMBL" id="UPK94764.1"/>
    </source>
</evidence>
<evidence type="ECO:0000313" key="2">
    <source>
        <dbReference type="Proteomes" id="UP000830768"/>
    </source>
</evidence>
<dbReference type="EMBL" id="CP090033">
    <property type="protein sequence ID" value="UPK94764.1"/>
    <property type="molecule type" value="Genomic_DNA"/>
</dbReference>
<name>A0ACD3Z0J2_FUSSC</name>
<dbReference type="Proteomes" id="UP000830768">
    <property type="component" value="Chromosome 4"/>
</dbReference>
<organism evidence="1 2">
    <name type="scientific">Fusarium solani subsp. cucurbitae</name>
    <name type="common">Neocosmosporum cucurbitae</name>
    <dbReference type="NCBI Taxonomy" id="2747967"/>
    <lineage>
        <taxon>Eukaryota</taxon>
        <taxon>Fungi</taxon>
        <taxon>Dikarya</taxon>
        <taxon>Ascomycota</taxon>
        <taxon>Pezizomycotina</taxon>
        <taxon>Sordariomycetes</taxon>
        <taxon>Hypocreomycetidae</taxon>
        <taxon>Hypocreales</taxon>
        <taxon>Nectriaceae</taxon>
        <taxon>Fusarium</taxon>
        <taxon>Fusarium solani species complex</taxon>
    </lineage>
</organism>
<proteinExistence type="predicted"/>
<accession>A0ACD3Z0J2</accession>
<protein>
    <submittedName>
        <fullName evidence="1">Uncharacterized protein</fullName>
    </submittedName>
</protein>
<sequence>MQPLDVGVYQHLKNKQKCALRDFMIAGGIQISRFDFLNQSGIFPINPEVILGPLRRHAEERQKPLFPVTLNRDKVTPRRVKKQLSDRSVQRSISLLDTPTRKVIRSAEACVDLAIVTQKSQENDITLQKNRIRLEGRRTRSRRQIKGVKDGAFTIGELKRMVEAREEEDQRLESKRLTRQQNNILQRLRDDGRPRLRGGAAVKAKREKAAAEAAAMASQEANRQRIMSETEKETLRNRRRLWIEADEEKRDFQYRIWGRHVLEAIPEAADYLADLDKAAALRGQLDNIPEDVLSVSSGDLTPLLLGNEEEDCDDIEVIMNTQIEGFTQAALAAGRGDYSPENSDQEEDLSRREDWGGLGYDRVPNNYSDDERVEACIVVAGMTIPVPPSRARD</sequence>
<gene>
    <name evidence="1" type="ORF">LCI18_005699</name>
</gene>